<evidence type="ECO:0000313" key="2">
    <source>
        <dbReference type="Proteomes" id="UP001378960"/>
    </source>
</evidence>
<dbReference type="Proteomes" id="UP001378960">
    <property type="component" value="Unassembled WGS sequence"/>
</dbReference>
<protein>
    <submittedName>
        <fullName evidence="1">Urc2 protein</fullName>
    </submittedName>
</protein>
<evidence type="ECO:0000313" key="1">
    <source>
        <dbReference type="EMBL" id="GMM43931.1"/>
    </source>
</evidence>
<name>A0AAV5QZV3_PICKL</name>
<keyword evidence="2" id="KW-1185">Reference proteome</keyword>
<organism evidence="1 2">
    <name type="scientific">Pichia kluyveri</name>
    <name type="common">Yeast</name>
    <dbReference type="NCBI Taxonomy" id="36015"/>
    <lineage>
        <taxon>Eukaryota</taxon>
        <taxon>Fungi</taxon>
        <taxon>Dikarya</taxon>
        <taxon>Ascomycota</taxon>
        <taxon>Saccharomycotina</taxon>
        <taxon>Pichiomycetes</taxon>
        <taxon>Pichiales</taxon>
        <taxon>Pichiaceae</taxon>
        <taxon>Pichia</taxon>
    </lineage>
</organism>
<dbReference type="AlphaFoldDB" id="A0AAV5QZV3"/>
<dbReference type="EMBL" id="BTGB01000001">
    <property type="protein sequence ID" value="GMM43931.1"/>
    <property type="molecule type" value="Genomic_DNA"/>
</dbReference>
<gene>
    <name evidence="1" type="ORF">DAPK24_005060</name>
</gene>
<proteinExistence type="predicted"/>
<comment type="caution">
    <text evidence="1">The sequence shown here is derived from an EMBL/GenBank/DDBJ whole genome shotgun (WGS) entry which is preliminary data.</text>
</comment>
<reference evidence="1 2" key="1">
    <citation type="journal article" date="2023" name="Elife">
        <title>Identification of key yeast species and microbe-microbe interactions impacting larval growth of Drosophila in the wild.</title>
        <authorList>
            <person name="Mure A."/>
            <person name="Sugiura Y."/>
            <person name="Maeda R."/>
            <person name="Honda K."/>
            <person name="Sakurai N."/>
            <person name="Takahashi Y."/>
            <person name="Watada M."/>
            <person name="Katoh T."/>
            <person name="Gotoh A."/>
            <person name="Gotoh Y."/>
            <person name="Taniguchi I."/>
            <person name="Nakamura K."/>
            <person name="Hayashi T."/>
            <person name="Katayama T."/>
            <person name="Uemura T."/>
            <person name="Hattori Y."/>
        </authorList>
    </citation>
    <scope>NUCLEOTIDE SEQUENCE [LARGE SCALE GENOMIC DNA]</scope>
    <source>
        <strain evidence="1 2">PK-24</strain>
    </source>
</reference>
<sequence length="596" mass="68566">MNQNIECLVEMQSQTKNLIKNLEKNSVSQNNTGDGIPQSVNYLNNSNHSGILGVNFNKNVSYERGRQFSNDGSLMSSSDTETPNIGSFVELKAQLPQRKDKSAPLNLIESVETSIFGKNLNGNRSDFIRALDKFTEFYLKNDALCLELSKEFLDFSHYYIIPGGISVIYREYVLEHPMITCVFVLIAMANSKEYKNSEKMHEVEQLLKNILFSINDKYPLSDHDIEAILYICMYNICDIDLWLLSGIGIMHFFISVDLRSIIDRVVDKAIYFDDDLFHLRILNSLCSCHLEYAVGKGRNTLINEILWKVHGLSILFPKATIGDAIQVSKLDFFQNLIKLYPNNDYFIDFQNDKIDEQKVEVKELSKWKHKWKKIIAKDVSKITSYTYHFGYILLSRKYIDTAGNNDSDNASIKLALKTAIAHSFDLLEIFVHTSIEFIKNIPDFQLQEIVYASLTLMEYLSRMNANEKELTISYISKTYWYLNKRGQEMNDLTNTIAIIVKKLVEMAGEDKELQIYSTEVIDKGFIGSGSHTGMGRYRELRVRDTPQQRRLSREDLPLLSSDTINNTIVNTVPQLPDLENFTSFDDFFKDLFLPQG</sequence>
<accession>A0AAV5QZV3</accession>